<feature type="domain" description="Serine/threonine-protein kinase 11-interacting protein PH" evidence="10">
    <location>
        <begin position="548"/>
        <end position="640"/>
    </location>
</feature>
<sequence>MAMNGISNLASLLRENGDKVLNGQSKLCLTVSLLRNLNEAFTVIVENDEGCSTFHVINTNDTQVETLNDILFLHDFVQKTVGLKISNSAVTDDSVKGTLDICKFRNLKYLELRRFPVLLLRGIQSVRMQLQSVVCIHCIQRLEDLLLDCGADHSTGFVWSDLREAVFSYNGIDFLDCSLQFAPWLQILDLSHNKISQAEAIDCLPNLKYLNLSYNLLESVPVVNKDACRKLQVLVIKNNYIEDLSGLVMLESLLELDLSCNCLSDHCALTPLLWLSTLIWLSLEGNPLSFHPQHRTRTAQRLHDSTANGKFMLDRMPLSKAERLCIGSLGGVALRNKSCKDDTSSAGSCSASENTLIPERGDQSVMKPHHGPGSKKSGRVREAVISDQDGGAEDSDLSSSFMTNSIDLSTEHLETKKQIETLRERFGEENWLHSHAGSCVQDVLGLHKAATVPSAAALSAESPQHHSATIVTSTHNEAGSDGCDATYTLETEKDSVVREGSFASKALSSDIRNEEGSREASPESVEVESEDEECEGDEEDEDEEQLYLVQRQRVGTQNADELFLVVTERQLKEREVLCGKTHERWTMASLLSCNRIRGEGPTATVHLTFDTVRRDRQERVYVMEEKDAQKLVRTLGEVLDARPLTAMNQLVFRCMKCSTQFSKELPVTGVGEKMLTCPTCNSTLVIEMDEIPLPSHYRNDRGEKQFVAVENGPLSSGLHSSPSQSSIGRPVSDTGASTVMYGGDRLQVTAMIHHNEAQQQPSRSAASLDPFADSPNNMRVAVKQWDSDIEIISNPSQSSIEVLYEHARLQGGVAPASSRSSEEKQMVSVAVTSQQPVVPEAASHVVTLTGLTESSSSSSLTDSICTTYEIHSESLSLRQESMTANLEERQSIITVSDRNTSTNTKVNEGMHETAEKLSDGSVKKSVHEDENPEMLFKMHEEKLSSRMNYASMLEGLLQSVGSKLPSKSSENVIESSDSRGAVIGNDGVKYSYSDFSIVDHRVKLHLYLHVFQQEQEELLFLLRAHIVPLSATLSYPGCLVMSSRKVYILQITGEEGDDPEKWLRKVESSPIETAILLFPLLCQQGIGMELLHEGGEQPSCFLFILPDPNYTVNFFSFLTGVRLPEQCKVDHAVVERQTLAVQQLLLSAAASDATDPTICACAVSYSCSIQRNKEKKDVGMGAITVTTTDLLLMMDNLQWLFPKSTVPPHTHSGQITNLIEVEMEDQCQLTLHFLDEAAGSDESWTLKFGSDSTLESIVSAIRIPWEQLFSVPLQIVNKNISVV</sequence>
<dbReference type="GO" id="GO:0005737">
    <property type="term" value="C:cytoplasm"/>
    <property type="evidence" value="ECO:0007669"/>
    <property type="project" value="UniProtKB-SubCell"/>
</dbReference>
<feature type="compositionally biased region" description="Basic residues" evidence="7">
    <location>
        <begin position="367"/>
        <end position="378"/>
    </location>
</feature>
<evidence type="ECO:0000256" key="2">
    <source>
        <dbReference type="ARBA" id="ARBA00008771"/>
    </source>
</evidence>
<gene>
    <name evidence="12" type="ORF">B7P43_G10561</name>
</gene>
<comment type="subcellular location">
    <subcellularLocation>
        <location evidence="1">Cytoplasm</location>
    </subcellularLocation>
</comment>
<dbReference type="PANTHER" id="PTHR15454:SF69">
    <property type="entry name" value="SERINE_THREONINE-PROTEIN KINASE 11-INTERACTING PROTEIN"/>
    <property type="match status" value="1"/>
</dbReference>
<feature type="region of interest" description="Disordered" evidence="7">
    <location>
        <begin position="342"/>
        <end position="400"/>
    </location>
</feature>
<comment type="similarity">
    <text evidence="2">Belongs to the STK11IP family.</text>
</comment>
<name>A0A2J7PX79_9NEOP</name>
<dbReference type="Pfam" id="PF15904">
    <property type="entry name" value="LIP1"/>
    <property type="match status" value="1"/>
</dbReference>
<dbReference type="STRING" id="105785.A0A2J7PX79"/>
<organism evidence="12 13">
    <name type="scientific">Cryptotermes secundus</name>
    <dbReference type="NCBI Taxonomy" id="105785"/>
    <lineage>
        <taxon>Eukaryota</taxon>
        <taxon>Metazoa</taxon>
        <taxon>Ecdysozoa</taxon>
        <taxon>Arthropoda</taxon>
        <taxon>Hexapoda</taxon>
        <taxon>Insecta</taxon>
        <taxon>Pterygota</taxon>
        <taxon>Neoptera</taxon>
        <taxon>Polyneoptera</taxon>
        <taxon>Dictyoptera</taxon>
        <taxon>Blattodea</taxon>
        <taxon>Blattoidea</taxon>
        <taxon>Termitoidae</taxon>
        <taxon>Kalotermitidae</taxon>
        <taxon>Cryptotermitinae</taxon>
        <taxon>Cryptotermes</taxon>
    </lineage>
</organism>
<evidence type="ECO:0000313" key="12">
    <source>
        <dbReference type="EMBL" id="PNF20930.1"/>
    </source>
</evidence>
<dbReference type="PANTHER" id="PTHR15454">
    <property type="entry name" value="NISCHARIN RELATED"/>
    <property type="match status" value="1"/>
</dbReference>
<dbReference type="InterPro" id="IPR032675">
    <property type="entry name" value="LRR_dom_sf"/>
</dbReference>
<evidence type="ECO:0000256" key="1">
    <source>
        <dbReference type="ARBA" id="ARBA00004496"/>
    </source>
</evidence>
<evidence type="ECO:0000256" key="4">
    <source>
        <dbReference type="ARBA" id="ARBA00022490"/>
    </source>
</evidence>
<keyword evidence="6" id="KW-0677">Repeat</keyword>
<evidence type="ECO:0000313" key="13">
    <source>
        <dbReference type="Proteomes" id="UP000235965"/>
    </source>
</evidence>
<dbReference type="InterPro" id="IPR001611">
    <property type="entry name" value="Leu-rich_rpt"/>
</dbReference>
<feature type="region of interest" description="Disordered" evidence="7">
    <location>
        <begin position="713"/>
        <end position="732"/>
    </location>
</feature>
<dbReference type="InterPro" id="IPR057292">
    <property type="entry name" value="PH_S11IP"/>
</dbReference>
<dbReference type="InParanoid" id="A0A2J7PX79"/>
<dbReference type="EMBL" id="NEVH01020861">
    <property type="protein sequence ID" value="PNF20930.1"/>
    <property type="molecule type" value="Genomic_DNA"/>
</dbReference>
<comment type="caution">
    <text evidence="12">The sequence shown here is derived from an EMBL/GenBank/DDBJ whole genome shotgun (WGS) entry which is preliminary data.</text>
</comment>
<keyword evidence="4" id="KW-0963">Cytoplasm</keyword>
<evidence type="ECO:0000256" key="3">
    <source>
        <dbReference type="ARBA" id="ARBA00020683"/>
    </source>
</evidence>
<evidence type="ECO:0000259" key="9">
    <source>
        <dbReference type="Pfam" id="PF23142"/>
    </source>
</evidence>
<dbReference type="OrthoDB" id="7451790at2759"/>
<feature type="domain" description="PLEKHM2 PH" evidence="9">
    <location>
        <begin position="993"/>
        <end position="1061"/>
    </location>
</feature>
<feature type="compositionally biased region" description="Acidic residues" evidence="7">
    <location>
        <begin position="525"/>
        <end position="542"/>
    </location>
</feature>
<dbReference type="Pfam" id="PF12799">
    <property type="entry name" value="LRR_4"/>
    <property type="match status" value="1"/>
</dbReference>
<evidence type="ECO:0000259" key="11">
    <source>
        <dbReference type="Pfam" id="PF25624"/>
    </source>
</evidence>
<dbReference type="Pfam" id="PF25357">
    <property type="entry name" value="PH_S11IP"/>
    <property type="match status" value="1"/>
</dbReference>
<dbReference type="Proteomes" id="UP000235965">
    <property type="component" value="Unassembled WGS sequence"/>
</dbReference>
<feature type="domain" description="LKB1 serine/threonine kinase interacting protein 1 N-terminal" evidence="8">
    <location>
        <begin position="6"/>
        <end position="87"/>
    </location>
</feature>
<dbReference type="SUPFAM" id="SSF52075">
    <property type="entry name" value="Outer arm dynein light chain 1"/>
    <property type="match status" value="1"/>
</dbReference>
<feature type="compositionally biased region" description="Polar residues" evidence="7">
    <location>
        <begin position="344"/>
        <end position="355"/>
    </location>
</feature>
<keyword evidence="5" id="KW-0433">Leucine-rich repeat</keyword>
<evidence type="ECO:0000256" key="5">
    <source>
        <dbReference type="ARBA" id="ARBA00022614"/>
    </source>
</evidence>
<feature type="domain" description="STK11-interacting protein C-terminal PH" evidence="11">
    <location>
        <begin position="1220"/>
        <end position="1276"/>
    </location>
</feature>
<evidence type="ECO:0000259" key="10">
    <source>
        <dbReference type="Pfam" id="PF25357"/>
    </source>
</evidence>
<dbReference type="InterPro" id="IPR057676">
    <property type="entry name" value="PH_S11IP_C"/>
</dbReference>
<dbReference type="PROSITE" id="PS51450">
    <property type="entry name" value="LRR"/>
    <property type="match status" value="4"/>
</dbReference>
<dbReference type="Gene3D" id="3.80.10.10">
    <property type="entry name" value="Ribonuclease Inhibitor"/>
    <property type="match status" value="1"/>
</dbReference>
<dbReference type="Pfam" id="PF25624">
    <property type="entry name" value="PH_S11IP_C"/>
    <property type="match status" value="1"/>
</dbReference>
<keyword evidence="13" id="KW-1185">Reference proteome</keyword>
<reference evidence="12 13" key="1">
    <citation type="submission" date="2017-12" db="EMBL/GenBank/DDBJ databases">
        <title>Hemimetabolous genomes reveal molecular basis of termite eusociality.</title>
        <authorList>
            <person name="Harrison M.C."/>
            <person name="Jongepier E."/>
            <person name="Robertson H.M."/>
            <person name="Arning N."/>
            <person name="Bitard-Feildel T."/>
            <person name="Chao H."/>
            <person name="Childers C.P."/>
            <person name="Dinh H."/>
            <person name="Doddapaneni H."/>
            <person name="Dugan S."/>
            <person name="Gowin J."/>
            <person name="Greiner C."/>
            <person name="Han Y."/>
            <person name="Hu H."/>
            <person name="Hughes D.S.T."/>
            <person name="Huylmans A.-K."/>
            <person name="Kemena C."/>
            <person name="Kremer L.P.M."/>
            <person name="Lee S.L."/>
            <person name="Lopez-Ezquerra A."/>
            <person name="Mallet L."/>
            <person name="Monroy-Kuhn J.M."/>
            <person name="Moser A."/>
            <person name="Murali S.C."/>
            <person name="Muzny D.M."/>
            <person name="Otani S."/>
            <person name="Piulachs M.-D."/>
            <person name="Poelchau M."/>
            <person name="Qu J."/>
            <person name="Schaub F."/>
            <person name="Wada-Katsumata A."/>
            <person name="Worley K.C."/>
            <person name="Xie Q."/>
            <person name="Ylla G."/>
            <person name="Poulsen M."/>
            <person name="Gibbs R.A."/>
            <person name="Schal C."/>
            <person name="Richards S."/>
            <person name="Belles X."/>
            <person name="Korb J."/>
            <person name="Bornberg-Bauer E."/>
        </authorList>
    </citation>
    <scope>NUCLEOTIDE SEQUENCE [LARGE SCALE GENOMIC DNA]</scope>
    <source>
        <tissue evidence="12">Whole body</tissue>
    </source>
</reference>
<feature type="compositionally biased region" description="Basic and acidic residues" evidence="7">
    <location>
        <begin position="511"/>
        <end position="521"/>
    </location>
</feature>
<dbReference type="InterPro" id="IPR031782">
    <property type="entry name" value="LIP1_N"/>
</dbReference>
<accession>A0A2J7PX79</accession>
<evidence type="ECO:0000259" key="8">
    <source>
        <dbReference type="Pfam" id="PF15904"/>
    </source>
</evidence>
<evidence type="ECO:0000256" key="6">
    <source>
        <dbReference type="ARBA" id="ARBA00022737"/>
    </source>
</evidence>
<dbReference type="FunCoup" id="A0A2J7PX79">
    <property type="interactions" value="999"/>
</dbReference>
<dbReference type="InterPro" id="IPR057288">
    <property type="entry name" value="PH_PLEKHM2"/>
</dbReference>
<protein>
    <recommendedName>
        <fullName evidence="3">Serine/threonine-protein kinase 11-interacting protein</fullName>
    </recommendedName>
</protein>
<feature type="region of interest" description="Disordered" evidence="7">
    <location>
        <begin position="507"/>
        <end position="542"/>
    </location>
</feature>
<dbReference type="Pfam" id="PF23142">
    <property type="entry name" value="PH_PLEKHM2"/>
    <property type="match status" value="1"/>
</dbReference>
<proteinExistence type="inferred from homology"/>
<feature type="compositionally biased region" description="Low complexity" evidence="7">
    <location>
        <begin position="713"/>
        <end position="726"/>
    </location>
</feature>
<dbReference type="InterPro" id="IPR025875">
    <property type="entry name" value="Leu-rich_rpt_4"/>
</dbReference>
<evidence type="ECO:0000256" key="7">
    <source>
        <dbReference type="SAM" id="MobiDB-lite"/>
    </source>
</evidence>